<dbReference type="UniPathway" id="UPA00219"/>
<keyword evidence="7 16" id="KW-0732">Signal</keyword>
<accession>A0A1M6U7G2</accession>
<feature type="active site" description="Acyl-ester intermediate" evidence="13">
    <location>
        <position position="62"/>
    </location>
</feature>
<evidence type="ECO:0000256" key="2">
    <source>
        <dbReference type="ARBA" id="ARBA00004752"/>
    </source>
</evidence>
<dbReference type="OrthoDB" id="9791132at2"/>
<dbReference type="Proteomes" id="UP000184263">
    <property type="component" value="Unassembled WGS sequence"/>
</dbReference>
<evidence type="ECO:0000256" key="3">
    <source>
        <dbReference type="ARBA" id="ARBA00007164"/>
    </source>
</evidence>
<evidence type="ECO:0000313" key="19">
    <source>
        <dbReference type="Proteomes" id="UP000184263"/>
    </source>
</evidence>
<dbReference type="Gene3D" id="3.40.710.10">
    <property type="entry name" value="DD-peptidase/beta-lactamase superfamily"/>
    <property type="match status" value="1"/>
</dbReference>
<evidence type="ECO:0000313" key="18">
    <source>
        <dbReference type="EMBL" id="SHK65192.1"/>
    </source>
</evidence>
<dbReference type="InterPro" id="IPR037167">
    <property type="entry name" value="Peptidase_S11_C_sf"/>
</dbReference>
<name>A0A1M6U7G2_SELRU</name>
<dbReference type="InterPro" id="IPR018044">
    <property type="entry name" value="Peptidase_S11"/>
</dbReference>
<evidence type="ECO:0000256" key="4">
    <source>
        <dbReference type="ARBA" id="ARBA00012448"/>
    </source>
</evidence>
<comment type="function">
    <text evidence="1">Removes C-terminal D-alanyl residues from sugar-peptide cell wall precursors.</text>
</comment>
<organism evidence="18 19">
    <name type="scientific">Selenomonas ruminantium</name>
    <dbReference type="NCBI Taxonomy" id="971"/>
    <lineage>
        <taxon>Bacteria</taxon>
        <taxon>Bacillati</taxon>
        <taxon>Bacillota</taxon>
        <taxon>Negativicutes</taxon>
        <taxon>Selenomonadales</taxon>
        <taxon>Selenomonadaceae</taxon>
        <taxon>Selenomonas</taxon>
    </lineage>
</organism>
<dbReference type="Pfam" id="PF07943">
    <property type="entry name" value="PBP5_C"/>
    <property type="match status" value="1"/>
</dbReference>
<feature type="domain" description="Peptidase S11 D-Ala-D-Ala carboxypeptidase A C-terminal" evidence="17">
    <location>
        <begin position="272"/>
        <end position="365"/>
    </location>
</feature>
<evidence type="ECO:0000256" key="14">
    <source>
        <dbReference type="PIRSR" id="PIRSR618044-2"/>
    </source>
</evidence>
<gene>
    <name evidence="18" type="ORF">SAMN05216582_11117</name>
</gene>
<dbReference type="RefSeq" id="WP_081371896.1">
    <property type="nucleotide sequence ID" value="NZ_FRBC01000011.1"/>
</dbReference>
<evidence type="ECO:0000256" key="8">
    <source>
        <dbReference type="ARBA" id="ARBA00022801"/>
    </source>
</evidence>
<comment type="similarity">
    <text evidence="3 15">Belongs to the peptidase S11 family.</text>
</comment>
<feature type="active site" evidence="13">
    <location>
        <position position="117"/>
    </location>
</feature>
<evidence type="ECO:0000256" key="5">
    <source>
        <dbReference type="ARBA" id="ARBA00022645"/>
    </source>
</evidence>
<dbReference type="GO" id="GO:0009252">
    <property type="term" value="P:peptidoglycan biosynthetic process"/>
    <property type="evidence" value="ECO:0007669"/>
    <property type="project" value="UniProtKB-UniPathway"/>
</dbReference>
<evidence type="ECO:0000256" key="9">
    <source>
        <dbReference type="ARBA" id="ARBA00022960"/>
    </source>
</evidence>
<dbReference type="InterPro" id="IPR012907">
    <property type="entry name" value="Peptidase_S11_C"/>
</dbReference>
<dbReference type="Pfam" id="PF00768">
    <property type="entry name" value="Peptidase_S11"/>
    <property type="match status" value="1"/>
</dbReference>
<dbReference type="GO" id="GO:0071555">
    <property type="term" value="P:cell wall organization"/>
    <property type="evidence" value="ECO:0007669"/>
    <property type="project" value="UniProtKB-KW"/>
</dbReference>
<dbReference type="EC" id="3.4.16.4" evidence="4"/>
<dbReference type="InterPro" id="IPR012338">
    <property type="entry name" value="Beta-lactam/transpept-like"/>
</dbReference>
<dbReference type="EMBL" id="FRBC01000011">
    <property type="protein sequence ID" value="SHK65192.1"/>
    <property type="molecule type" value="Genomic_DNA"/>
</dbReference>
<dbReference type="SMART" id="SM00936">
    <property type="entry name" value="PBP5_C"/>
    <property type="match status" value="1"/>
</dbReference>
<feature type="active site" description="Proton acceptor" evidence="13">
    <location>
        <position position="65"/>
    </location>
</feature>
<reference evidence="18 19" key="1">
    <citation type="submission" date="2016-11" db="EMBL/GenBank/DDBJ databases">
        <authorList>
            <person name="Jaros S."/>
            <person name="Januszkiewicz K."/>
            <person name="Wedrychowicz H."/>
        </authorList>
    </citation>
    <scope>NUCLEOTIDE SEQUENCE [LARGE SCALE GENOMIC DNA]</scope>
    <source>
        <strain evidence="18 19">HD4</strain>
    </source>
</reference>
<dbReference type="InterPro" id="IPR001967">
    <property type="entry name" value="Peptidase_S11_N"/>
</dbReference>
<evidence type="ECO:0000256" key="1">
    <source>
        <dbReference type="ARBA" id="ARBA00003217"/>
    </source>
</evidence>
<keyword evidence="10" id="KW-0573">Peptidoglycan synthesis</keyword>
<dbReference type="PANTHER" id="PTHR21581">
    <property type="entry name" value="D-ALANYL-D-ALANINE CARBOXYPEPTIDASE"/>
    <property type="match status" value="1"/>
</dbReference>
<keyword evidence="5 18" id="KW-0121">Carboxypeptidase</keyword>
<keyword evidence="11" id="KW-0961">Cell wall biogenesis/degradation</keyword>
<dbReference type="SUPFAM" id="SSF56601">
    <property type="entry name" value="beta-lactamase/transpeptidase-like"/>
    <property type="match status" value="1"/>
</dbReference>
<dbReference type="InterPro" id="IPR015956">
    <property type="entry name" value="Peniciliin-bd_prot_C_sf"/>
</dbReference>
<dbReference type="GO" id="GO:0009002">
    <property type="term" value="F:serine-type D-Ala-D-Ala carboxypeptidase activity"/>
    <property type="evidence" value="ECO:0007669"/>
    <property type="project" value="UniProtKB-EC"/>
</dbReference>
<dbReference type="AlphaFoldDB" id="A0A1M6U7G2"/>
<keyword evidence="8" id="KW-0378">Hydrolase</keyword>
<protein>
    <recommendedName>
        <fullName evidence="4">serine-type D-Ala-D-Ala carboxypeptidase</fullName>
        <ecNumber evidence="4">3.4.16.4</ecNumber>
    </recommendedName>
</protein>
<evidence type="ECO:0000256" key="10">
    <source>
        <dbReference type="ARBA" id="ARBA00022984"/>
    </source>
</evidence>
<dbReference type="GO" id="GO:0006508">
    <property type="term" value="P:proteolysis"/>
    <property type="evidence" value="ECO:0007669"/>
    <property type="project" value="UniProtKB-KW"/>
</dbReference>
<evidence type="ECO:0000259" key="17">
    <source>
        <dbReference type="SMART" id="SM00936"/>
    </source>
</evidence>
<keyword evidence="6" id="KW-0645">Protease</keyword>
<comment type="pathway">
    <text evidence="2">Cell wall biogenesis; peptidoglycan biosynthesis.</text>
</comment>
<feature type="signal peptide" evidence="16">
    <location>
        <begin position="1"/>
        <end position="25"/>
    </location>
</feature>
<comment type="catalytic activity">
    <reaction evidence="12">
        <text>Preferential cleavage: (Ac)2-L-Lys-D-Ala-|-D-Ala. Also transpeptidation of peptidyl-alanyl moieties that are N-acyl substituents of D-alanine.</text>
        <dbReference type="EC" id="3.4.16.4"/>
    </reaction>
</comment>
<sequence length="384" mass="42266">MKFWQKLVAVFIGVCMLAVQLPVSAGESDAPDITAEAAIIIETSTGRVIWEKNADERLYPASMTKMMTGILALEQLNMRSEIMMSREAAYTESSSLGVLAGERIRTDELLNGMLLESDNGAAVALGEAMAGSVTAFAGVMNGKAAELDMKDTHFVNPNGLTEKGHYSTARDMAKLARYAMENKAFREIVCQPQRTIHWTSPHTKIFHAHNTNKLLEKYEGMTGIKTGWTQAAGGCLAVGAKRDGVELIVVLMKTPTPDDRFSDAKKLLDYGFEHVRMVKGISQEKGYRKVWVTNGQQASTKLYPARDINYPLINGEDKSKYSIRYEVPKIVEAPLKAGTPVGKIVVSYNGKDVEHVDMLADDVSSGFSIGSWLVKMFSWAIRLV</sequence>
<evidence type="ECO:0000256" key="15">
    <source>
        <dbReference type="RuleBase" id="RU004016"/>
    </source>
</evidence>
<dbReference type="SUPFAM" id="SSF69189">
    <property type="entry name" value="Penicillin-binding protein associated domain"/>
    <property type="match status" value="1"/>
</dbReference>
<dbReference type="PANTHER" id="PTHR21581:SF6">
    <property type="entry name" value="TRAFFICKING PROTEIN PARTICLE COMPLEX SUBUNIT 12"/>
    <property type="match status" value="1"/>
</dbReference>
<feature type="chain" id="PRO_5009921286" description="serine-type D-Ala-D-Ala carboxypeptidase" evidence="16">
    <location>
        <begin position="26"/>
        <end position="384"/>
    </location>
</feature>
<evidence type="ECO:0000256" key="6">
    <source>
        <dbReference type="ARBA" id="ARBA00022670"/>
    </source>
</evidence>
<keyword evidence="9" id="KW-0133">Cell shape</keyword>
<evidence type="ECO:0000256" key="13">
    <source>
        <dbReference type="PIRSR" id="PIRSR618044-1"/>
    </source>
</evidence>
<feature type="binding site" evidence="14">
    <location>
        <position position="225"/>
    </location>
    <ligand>
        <name>substrate</name>
    </ligand>
</feature>
<dbReference type="GO" id="GO:0008360">
    <property type="term" value="P:regulation of cell shape"/>
    <property type="evidence" value="ECO:0007669"/>
    <property type="project" value="UniProtKB-KW"/>
</dbReference>
<proteinExistence type="inferred from homology"/>
<evidence type="ECO:0000256" key="11">
    <source>
        <dbReference type="ARBA" id="ARBA00023316"/>
    </source>
</evidence>
<evidence type="ECO:0000256" key="16">
    <source>
        <dbReference type="SAM" id="SignalP"/>
    </source>
</evidence>
<evidence type="ECO:0000256" key="12">
    <source>
        <dbReference type="ARBA" id="ARBA00034000"/>
    </source>
</evidence>
<evidence type="ECO:0000256" key="7">
    <source>
        <dbReference type="ARBA" id="ARBA00022729"/>
    </source>
</evidence>
<dbReference type="Gene3D" id="2.60.410.10">
    <property type="entry name" value="D-Ala-D-Ala carboxypeptidase, C-terminal domain"/>
    <property type="match status" value="1"/>
</dbReference>
<dbReference type="PRINTS" id="PR00725">
    <property type="entry name" value="DADACBPTASE1"/>
</dbReference>